<dbReference type="AlphaFoldDB" id="A0A8U8BXG4"/>
<dbReference type="Proteomes" id="UP000694382">
    <property type="component" value="Unassembled WGS sequence"/>
</dbReference>
<evidence type="ECO:0000313" key="3">
    <source>
        <dbReference type="Proteomes" id="UP000694382"/>
    </source>
</evidence>
<sequence length="110" mass="12348">QTNPKNTPKPKLGQTGKGNGGLDGPVHNIQLGDCVYVKTLTGKTLEPQWERPFQVLLTSFTAVKTEEQASWIHHTRIKKAPQSSWKVTQVHPGKFRRISEQISCSRRQSS</sequence>
<evidence type="ECO:0000259" key="1">
    <source>
        <dbReference type="Pfam" id="PF18697"/>
    </source>
</evidence>
<reference evidence="2" key="1">
    <citation type="submission" date="2025-08" db="UniProtKB">
        <authorList>
            <consortium name="Ensembl"/>
        </authorList>
    </citation>
    <scope>IDENTIFICATION</scope>
</reference>
<keyword evidence="3" id="KW-1185">Reference proteome</keyword>
<dbReference type="Ensembl" id="ENSCPVT00000027155.1">
    <property type="protein sequence ID" value="ENSCPVP00000026818.1"/>
    <property type="gene ID" value="ENSCPVG00000016855.1"/>
</dbReference>
<reference evidence="2" key="2">
    <citation type="submission" date="2025-09" db="UniProtKB">
        <authorList>
            <consortium name="Ensembl"/>
        </authorList>
    </citation>
    <scope>IDENTIFICATION</scope>
</reference>
<dbReference type="Pfam" id="PF18697">
    <property type="entry name" value="MLVIN_C"/>
    <property type="match status" value="1"/>
</dbReference>
<protein>
    <recommendedName>
        <fullName evidence="1">Murine leukemia virus integrase C-terminal domain-containing protein</fullName>
    </recommendedName>
</protein>
<dbReference type="InterPro" id="IPR040643">
    <property type="entry name" value="MLVIN_C"/>
</dbReference>
<proteinExistence type="predicted"/>
<organism evidence="2 3">
    <name type="scientific">Geospiza parvula</name>
    <name type="common">Small tree-finch</name>
    <name type="synonym">Camarhynchus parvulus</name>
    <dbReference type="NCBI Taxonomy" id="87175"/>
    <lineage>
        <taxon>Eukaryota</taxon>
        <taxon>Metazoa</taxon>
        <taxon>Chordata</taxon>
        <taxon>Craniata</taxon>
        <taxon>Vertebrata</taxon>
        <taxon>Euteleostomi</taxon>
        <taxon>Archelosauria</taxon>
        <taxon>Archosauria</taxon>
        <taxon>Dinosauria</taxon>
        <taxon>Saurischia</taxon>
        <taxon>Theropoda</taxon>
        <taxon>Coelurosauria</taxon>
        <taxon>Aves</taxon>
        <taxon>Neognathae</taxon>
        <taxon>Neoaves</taxon>
        <taxon>Telluraves</taxon>
        <taxon>Australaves</taxon>
        <taxon>Passeriformes</taxon>
        <taxon>Thraupidae</taxon>
        <taxon>Camarhynchus</taxon>
    </lineage>
</organism>
<evidence type="ECO:0000313" key="2">
    <source>
        <dbReference type="Ensembl" id="ENSCPVP00000026818.1"/>
    </source>
</evidence>
<accession>A0A8U8BXG4</accession>
<feature type="domain" description="Murine leukemia virus integrase C-terminal" evidence="1">
    <location>
        <begin position="27"/>
        <end position="80"/>
    </location>
</feature>
<dbReference type="Gene3D" id="2.30.30.850">
    <property type="match status" value="1"/>
</dbReference>
<name>A0A8U8BXG4_GEOPR</name>